<proteinExistence type="predicted"/>
<accession>A0ACB9PFZ1</accession>
<dbReference type="EMBL" id="CM039429">
    <property type="protein sequence ID" value="KAI4347351.1"/>
    <property type="molecule type" value="Genomic_DNA"/>
</dbReference>
<evidence type="ECO:0000313" key="2">
    <source>
        <dbReference type="Proteomes" id="UP000828941"/>
    </source>
</evidence>
<sequence length="262" mass="28806">METQALHNFSLSSPPLVSIHHTLPFAPPKRRRIRDHLHHCVKAEIQEIRVCTNRTCRKQGSFETLETLSGLAPPSITVKPCGCLGRCGAGPNLVVLPDGLIVGHCGTPAKAAELMVNFLVVEEKLDSNDAKNSLDALALRKRAEIEFQKNNFSEAELLLSQAIELKPFGGIHVIYKCRSMVRLALGNYPGALEDAREALKLAPEYAEAYICQGDAFLALDQFDSAEKSYSISLDIDPSIRRSKSFKARITKLQEKLAAANIS</sequence>
<dbReference type="Proteomes" id="UP000828941">
    <property type="component" value="Chromosome 4"/>
</dbReference>
<keyword evidence="2" id="KW-1185">Reference proteome</keyword>
<gene>
    <name evidence="1" type="ORF">L6164_008167</name>
</gene>
<evidence type="ECO:0000313" key="1">
    <source>
        <dbReference type="EMBL" id="KAI4347351.1"/>
    </source>
</evidence>
<protein>
    <submittedName>
        <fullName evidence="1">Uncharacterized protein</fullName>
    </submittedName>
</protein>
<reference evidence="1 2" key="1">
    <citation type="journal article" date="2022" name="DNA Res.">
        <title>Chromosomal-level genome assembly of the orchid tree Bauhinia variegata (Leguminosae; Cercidoideae) supports the allotetraploid origin hypothesis of Bauhinia.</title>
        <authorList>
            <person name="Zhong Y."/>
            <person name="Chen Y."/>
            <person name="Zheng D."/>
            <person name="Pang J."/>
            <person name="Liu Y."/>
            <person name="Luo S."/>
            <person name="Meng S."/>
            <person name="Qian L."/>
            <person name="Wei D."/>
            <person name="Dai S."/>
            <person name="Zhou R."/>
        </authorList>
    </citation>
    <scope>NUCLEOTIDE SEQUENCE [LARGE SCALE GENOMIC DNA]</scope>
    <source>
        <strain evidence="1">BV-YZ2020</strain>
    </source>
</reference>
<name>A0ACB9PFZ1_BAUVA</name>
<comment type="caution">
    <text evidence="1">The sequence shown here is derived from an EMBL/GenBank/DDBJ whole genome shotgun (WGS) entry which is preliminary data.</text>
</comment>
<organism evidence="1 2">
    <name type="scientific">Bauhinia variegata</name>
    <name type="common">Purple orchid tree</name>
    <name type="synonym">Phanera variegata</name>
    <dbReference type="NCBI Taxonomy" id="167791"/>
    <lineage>
        <taxon>Eukaryota</taxon>
        <taxon>Viridiplantae</taxon>
        <taxon>Streptophyta</taxon>
        <taxon>Embryophyta</taxon>
        <taxon>Tracheophyta</taxon>
        <taxon>Spermatophyta</taxon>
        <taxon>Magnoliopsida</taxon>
        <taxon>eudicotyledons</taxon>
        <taxon>Gunneridae</taxon>
        <taxon>Pentapetalae</taxon>
        <taxon>rosids</taxon>
        <taxon>fabids</taxon>
        <taxon>Fabales</taxon>
        <taxon>Fabaceae</taxon>
        <taxon>Cercidoideae</taxon>
        <taxon>Cercideae</taxon>
        <taxon>Bauhiniinae</taxon>
        <taxon>Bauhinia</taxon>
    </lineage>
</organism>